<keyword evidence="1 3" id="KW-0378">Hydrolase</keyword>
<dbReference type="Gene3D" id="3.40.50.1820">
    <property type="entry name" value="alpha/beta hydrolase"/>
    <property type="match status" value="2"/>
</dbReference>
<proteinExistence type="predicted"/>
<dbReference type="PANTHER" id="PTHR22946">
    <property type="entry name" value="DIENELACTONE HYDROLASE DOMAIN-CONTAINING PROTEIN-RELATED"/>
    <property type="match status" value="1"/>
</dbReference>
<dbReference type="InterPro" id="IPR050261">
    <property type="entry name" value="FrsA_esterase"/>
</dbReference>
<name>A0ABU8VV55_9BURK</name>
<comment type="caution">
    <text evidence="3">The sequence shown here is derived from an EMBL/GenBank/DDBJ whole genome shotgun (WGS) entry which is preliminary data.</text>
</comment>
<reference evidence="3 4" key="1">
    <citation type="submission" date="2024-03" db="EMBL/GenBank/DDBJ databases">
        <title>Novel species of the genus Variovorax.</title>
        <authorList>
            <person name="Liu Q."/>
            <person name="Xin Y.-H."/>
        </authorList>
    </citation>
    <scope>NUCLEOTIDE SEQUENCE [LARGE SCALE GENOMIC DNA]</scope>
    <source>
        <strain evidence="3 4">KACC 18501</strain>
    </source>
</reference>
<organism evidence="3 4">
    <name type="scientific">Variovorax humicola</name>
    <dbReference type="NCBI Taxonomy" id="1769758"/>
    <lineage>
        <taxon>Bacteria</taxon>
        <taxon>Pseudomonadati</taxon>
        <taxon>Pseudomonadota</taxon>
        <taxon>Betaproteobacteria</taxon>
        <taxon>Burkholderiales</taxon>
        <taxon>Comamonadaceae</taxon>
        <taxon>Variovorax</taxon>
    </lineage>
</organism>
<dbReference type="EMBL" id="JBBKZV010000002">
    <property type="protein sequence ID" value="MEJ8821582.1"/>
    <property type="molecule type" value="Genomic_DNA"/>
</dbReference>
<evidence type="ECO:0000256" key="1">
    <source>
        <dbReference type="ARBA" id="ARBA00022801"/>
    </source>
</evidence>
<sequence>MKNIDSSFESKGLRCAGTLLLPGQGECPPVIVMAHGFAGVRAMLMPHARRFVEAGYAVYLFDYRSFGDSEGQPRHWVDPFRHLEDWDAAIRHVKSLPQVDGERMVLWGTSLSGGHVVCMAARGHRIAAVIAGHPLMSGLAAVAHMPFLKVLRLTLAGLRDLAGSLIGRPHYLPVVGRPGDLAVLTGPEAWGGMQQLQAIVDGPWENKVLARVALKIPRYNPIRKARGVRVPTLVIAGANDSIVSAQVARKAAGRMADARFTLHASDHFQPYYGDFLEENVRTQLAFLRKQVAL</sequence>
<dbReference type="SUPFAM" id="SSF53474">
    <property type="entry name" value="alpha/beta-Hydrolases"/>
    <property type="match status" value="1"/>
</dbReference>
<accession>A0ABU8VV55</accession>
<dbReference type="InterPro" id="IPR022742">
    <property type="entry name" value="Hydrolase_4"/>
</dbReference>
<dbReference type="InterPro" id="IPR029058">
    <property type="entry name" value="AB_hydrolase_fold"/>
</dbReference>
<protein>
    <submittedName>
        <fullName evidence="3">Alpha/beta fold hydrolase</fullName>
    </submittedName>
</protein>
<gene>
    <name evidence="3" type="ORF">WKW80_05975</name>
</gene>
<dbReference type="GO" id="GO:0016787">
    <property type="term" value="F:hydrolase activity"/>
    <property type="evidence" value="ECO:0007669"/>
    <property type="project" value="UniProtKB-KW"/>
</dbReference>
<evidence type="ECO:0000313" key="3">
    <source>
        <dbReference type="EMBL" id="MEJ8821582.1"/>
    </source>
</evidence>
<evidence type="ECO:0000259" key="2">
    <source>
        <dbReference type="Pfam" id="PF12146"/>
    </source>
</evidence>
<dbReference type="RefSeq" id="WP_340362624.1">
    <property type="nucleotide sequence ID" value="NZ_JBBKZV010000002.1"/>
</dbReference>
<evidence type="ECO:0000313" key="4">
    <source>
        <dbReference type="Proteomes" id="UP001363010"/>
    </source>
</evidence>
<keyword evidence="4" id="KW-1185">Reference proteome</keyword>
<dbReference type="Proteomes" id="UP001363010">
    <property type="component" value="Unassembled WGS sequence"/>
</dbReference>
<feature type="domain" description="Serine aminopeptidase S33" evidence="2">
    <location>
        <begin position="30"/>
        <end position="142"/>
    </location>
</feature>
<dbReference type="PANTHER" id="PTHR22946:SF9">
    <property type="entry name" value="POLYKETIDE TRANSFERASE AF380"/>
    <property type="match status" value="1"/>
</dbReference>
<dbReference type="Pfam" id="PF12146">
    <property type="entry name" value="Hydrolase_4"/>
    <property type="match status" value="1"/>
</dbReference>